<evidence type="ECO:0000256" key="5">
    <source>
        <dbReference type="HAMAP-Rule" id="MF_00378"/>
    </source>
</evidence>
<evidence type="ECO:0000313" key="15">
    <source>
        <dbReference type="Proteomes" id="UP000234181"/>
    </source>
</evidence>
<evidence type="ECO:0000313" key="13">
    <source>
        <dbReference type="Proteomes" id="UP000031180"/>
    </source>
</evidence>
<evidence type="ECO:0000313" key="10">
    <source>
        <dbReference type="EMBL" id="KHS37281.1"/>
    </source>
</evidence>
<dbReference type="Proteomes" id="UP000234181">
    <property type="component" value="Unassembled WGS sequence"/>
</dbReference>
<evidence type="ECO:0000313" key="14">
    <source>
        <dbReference type="Proteomes" id="UP000234166"/>
    </source>
</evidence>
<dbReference type="InterPro" id="IPR003753">
    <property type="entry name" value="Exonuc_VII_L"/>
</dbReference>
<comment type="catalytic activity">
    <reaction evidence="5 6">
        <text>Exonucleolytic cleavage in either 5'- to 3'- or 3'- to 5'-direction to yield nucleoside 5'-phosphates.</text>
        <dbReference type="EC" id="3.1.11.6"/>
    </reaction>
</comment>
<evidence type="ECO:0000313" key="12">
    <source>
        <dbReference type="EMBL" id="SON77691.1"/>
    </source>
</evidence>
<feature type="coiled-coil region" evidence="7">
    <location>
        <begin position="326"/>
        <end position="353"/>
    </location>
</feature>
<proteinExistence type="inferred from homology"/>
<keyword evidence="4 5" id="KW-0269">Exonuclease</keyword>
<reference evidence="14 15" key="4">
    <citation type="submission" date="2017-10" db="EMBL/GenBank/DDBJ databases">
        <authorList>
            <person name="Regsiter A."/>
            <person name="William W."/>
        </authorList>
    </citation>
    <scope>NUCLEOTIDE SEQUENCE [LARGE SCALE GENOMIC DNA]</scope>
    <source>
        <strain evidence="11 15">CFBP6984</strain>
        <strain evidence="12 14">CFBP7430</strain>
    </source>
</reference>
<dbReference type="PANTHER" id="PTHR30008:SF0">
    <property type="entry name" value="EXODEOXYRIBONUCLEASE 7 LARGE SUBUNIT"/>
    <property type="match status" value="1"/>
</dbReference>
<comment type="subunit">
    <text evidence="5">Heterooligomer composed of large and small subunits.</text>
</comment>
<evidence type="ECO:0000256" key="2">
    <source>
        <dbReference type="ARBA" id="ARBA00022722"/>
    </source>
</evidence>
<dbReference type="GO" id="GO:0008855">
    <property type="term" value="F:exodeoxyribonuclease VII activity"/>
    <property type="evidence" value="ECO:0007669"/>
    <property type="project" value="UniProtKB-UniRule"/>
</dbReference>
<keyword evidence="2 5" id="KW-0540">Nuclease</keyword>
<dbReference type="Proteomes" id="UP000234166">
    <property type="component" value="Unassembled WGS sequence"/>
</dbReference>
<dbReference type="AlphaFoldDB" id="A0AB38DUU0"/>
<keyword evidence="7" id="KW-0175">Coiled coil</keyword>
<evidence type="ECO:0000256" key="3">
    <source>
        <dbReference type="ARBA" id="ARBA00022801"/>
    </source>
</evidence>
<dbReference type="InterPro" id="IPR025824">
    <property type="entry name" value="OB-fold_nuc-bd_dom"/>
</dbReference>
<dbReference type="GO" id="GO:0006308">
    <property type="term" value="P:DNA catabolic process"/>
    <property type="evidence" value="ECO:0007669"/>
    <property type="project" value="UniProtKB-UniRule"/>
</dbReference>
<evidence type="ECO:0000256" key="6">
    <source>
        <dbReference type="RuleBase" id="RU004355"/>
    </source>
</evidence>
<reference evidence="10" key="3">
    <citation type="submission" date="2015-04" db="EMBL/GenBank/DDBJ databases">
        <authorList>
            <person name="Harrison J.W."/>
            <person name="Aritua V."/>
            <person name="Sapp M."/>
            <person name="Smith J."/>
            <person name="Studholme D.J."/>
        </authorList>
    </citation>
    <scope>NUCLEOTIDE SEQUENCE</scope>
    <source>
        <strain evidence="10">NCPPB 1138</strain>
    </source>
</reference>
<accession>A0AB38DUU0</accession>
<feature type="domain" description="Exonuclease VII large subunit C-terminal" evidence="8">
    <location>
        <begin position="125"/>
        <end position="438"/>
    </location>
</feature>
<sequence>MADRNEQILTPSQLNSLARDLLEGSFPLVWVEAELSSVTRPSSGHLYFTLKDARAQIRCAMFKPKSTWLKFQPREGLRVLARGRLTLYEARGDYQLVLDHLEEAGEGALRRAFDELRARLAAEGLFDAERKQALPAHVQRLAVITSLSGAAVRDVLSVLARRFPLLEVDLLPSLVQGDSAAAQITSLLQRADASGRYDVILITRGGGSLEDLWAFNDERLARAIAAAQTPVVSAVGHETDFSLSDFVADVRAPTPSVAAELLVPDQRELLARVRRAQARMTQLQQHALGNAMQRADRLALRLRAQSPQARLQLLHRRQEEAGRQLRARMMQVLERLQARVQRAQAQLQSHNPQRHLAGLQQRLRALHPQAAMQRRLQHDQLQLRSIARSLEAVSPLATVARGYAIVTRPADGSVVRSAAEVVTGERLRAQLADGSIQVRVESGES</sequence>
<evidence type="ECO:0000313" key="11">
    <source>
        <dbReference type="EMBL" id="SON75983.1"/>
    </source>
</evidence>
<evidence type="ECO:0000259" key="9">
    <source>
        <dbReference type="Pfam" id="PF13742"/>
    </source>
</evidence>
<comment type="caution">
    <text evidence="12">The sequence shown here is derived from an EMBL/GenBank/DDBJ whole genome shotgun (WGS) entry which is preliminary data.</text>
</comment>
<keyword evidence="1 5" id="KW-0963">Cytoplasm</keyword>
<dbReference type="PANTHER" id="PTHR30008">
    <property type="entry name" value="EXODEOXYRIBONUCLEASE 7 LARGE SUBUNIT"/>
    <property type="match status" value="1"/>
</dbReference>
<keyword evidence="3 5" id="KW-0378">Hydrolase</keyword>
<keyword evidence="15" id="KW-1185">Reference proteome</keyword>
<protein>
    <recommendedName>
        <fullName evidence="5">Exodeoxyribonuclease 7 large subunit</fullName>
        <ecNumber evidence="5">3.1.11.6</ecNumber>
    </recommendedName>
    <alternativeName>
        <fullName evidence="5">Exodeoxyribonuclease VII large subunit</fullName>
        <shortName evidence="5">Exonuclease VII large subunit</shortName>
    </alternativeName>
</protein>
<dbReference type="Pfam" id="PF02601">
    <property type="entry name" value="Exonuc_VII_L"/>
    <property type="match status" value="1"/>
</dbReference>
<feature type="domain" description="OB-fold nucleic acid binding" evidence="9">
    <location>
        <begin position="12"/>
        <end position="101"/>
    </location>
</feature>
<dbReference type="EC" id="3.1.11.6" evidence="5"/>
<organism evidence="12 14">
    <name type="scientific">Xanthomonas campestris pv. phaseoli</name>
    <dbReference type="NCBI Taxonomy" id="317013"/>
    <lineage>
        <taxon>Bacteria</taxon>
        <taxon>Pseudomonadati</taxon>
        <taxon>Pseudomonadota</taxon>
        <taxon>Gammaproteobacteria</taxon>
        <taxon>Lysobacterales</taxon>
        <taxon>Lysobacteraceae</taxon>
        <taxon>Xanthomonas</taxon>
    </lineage>
</organism>
<evidence type="ECO:0000256" key="4">
    <source>
        <dbReference type="ARBA" id="ARBA00022839"/>
    </source>
</evidence>
<name>A0AB38DUU0_XANCH</name>
<comment type="subcellular location">
    <subcellularLocation>
        <location evidence="5 6">Cytoplasm</location>
    </subcellularLocation>
</comment>
<dbReference type="EMBL" id="JWTI02000044">
    <property type="protein sequence ID" value="KHS37281.1"/>
    <property type="molecule type" value="Genomic_DNA"/>
</dbReference>
<evidence type="ECO:0000259" key="8">
    <source>
        <dbReference type="Pfam" id="PF02601"/>
    </source>
</evidence>
<dbReference type="CDD" id="cd04489">
    <property type="entry name" value="ExoVII_LU_OBF"/>
    <property type="match status" value="1"/>
</dbReference>
<dbReference type="Pfam" id="PF13742">
    <property type="entry name" value="tRNA_anti_2"/>
    <property type="match status" value="1"/>
</dbReference>
<dbReference type="KEGG" id="xph:XppCFBP6546_00950"/>
<dbReference type="NCBIfam" id="TIGR00237">
    <property type="entry name" value="xseA"/>
    <property type="match status" value="1"/>
</dbReference>
<dbReference type="EMBL" id="OCYT01000012">
    <property type="protein sequence ID" value="SON75983.1"/>
    <property type="molecule type" value="Genomic_DNA"/>
</dbReference>
<dbReference type="EMBL" id="OCYS01000009">
    <property type="protein sequence ID" value="SON77691.1"/>
    <property type="molecule type" value="Genomic_DNA"/>
</dbReference>
<comment type="similarity">
    <text evidence="5 6">Belongs to the XseA family.</text>
</comment>
<dbReference type="Proteomes" id="UP000031180">
    <property type="component" value="Unassembled WGS sequence"/>
</dbReference>
<evidence type="ECO:0000256" key="1">
    <source>
        <dbReference type="ARBA" id="ARBA00022490"/>
    </source>
</evidence>
<gene>
    <name evidence="5 12" type="primary">xseA</name>
    <name evidence="10" type="ORF">RN20_11610</name>
    <name evidence="11" type="ORF">XAP6984_1090080</name>
    <name evidence="12" type="ORF">XAP7430_1060080</name>
</gene>
<dbReference type="GO" id="GO:0003676">
    <property type="term" value="F:nucleic acid binding"/>
    <property type="evidence" value="ECO:0007669"/>
    <property type="project" value="InterPro"/>
</dbReference>
<dbReference type="InterPro" id="IPR020579">
    <property type="entry name" value="Exonuc_VII_lsu_C"/>
</dbReference>
<comment type="function">
    <text evidence="5">Bidirectionally degrades single-stranded DNA into large acid-insoluble oligonucleotides, which are then degraded further into small acid-soluble oligonucleotides.</text>
</comment>
<dbReference type="RefSeq" id="WP_039568901.1">
    <property type="nucleotide sequence ID" value="NZ_CP012048.1"/>
</dbReference>
<reference evidence="13" key="2">
    <citation type="submission" date="2015-04" db="EMBL/GenBank/DDBJ databases">
        <title>Genome sequencing of pathogens of bean.</title>
        <authorList>
            <person name="Harrison J.W."/>
            <person name="Aritua V."/>
            <person name="Sapp M."/>
            <person name="Smith J."/>
            <person name="Studholme D.J."/>
        </authorList>
    </citation>
    <scope>NUCLEOTIDE SEQUENCE [LARGE SCALE GENOMIC DNA]</scope>
    <source>
        <strain evidence="13">NCPPB 1138</strain>
    </source>
</reference>
<evidence type="ECO:0000256" key="7">
    <source>
        <dbReference type="SAM" id="Coils"/>
    </source>
</evidence>
<reference evidence="10" key="1">
    <citation type="journal article" date="2015" name="Front. Microbiol.">
        <title>Genome sequencing reveals a new lineage associated with lablab bean and genetic exchange between pv. and subsp.</title>
        <authorList>
            <person name="Aritua V."/>
            <person name="Harrison J."/>
            <person name="Sapp M."/>
            <person name="Buruchara R."/>
            <person name="Smith J."/>
            <person name="Studholme D.J."/>
        </authorList>
    </citation>
    <scope>NUCLEOTIDE SEQUENCE</scope>
    <source>
        <strain evidence="10">NCPPB 1138</strain>
    </source>
</reference>
<dbReference type="GO" id="GO:0009318">
    <property type="term" value="C:exodeoxyribonuclease VII complex"/>
    <property type="evidence" value="ECO:0007669"/>
    <property type="project" value="UniProtKB-UniRule"/>
</dbReference>
<dbReference type="GO" id="GO:0005737">
    <property type="term" value="C:cytoplasm"/>
    <property type="evidence" value="ECO:0007669"/>
    <property type="project" value="UniProtKB-SubCell"/>
</dbReference>
<dbReference type="HAMAP" id="MF_00378">
    <property type="entry name" value="Exonuc_7_L"/>
    <property type="match status" value="1"/>
</dbReference>